<feature type="active site" description="Proton donor" evidence="6">
    <location>
        <position position="96"/>
    </location>
</feature>
<name>A0A930UC55_9FLAO</name>
<dbReference type="SUPFAM" id="SSF51395">
    <property type="entry name" value="FMN-linked oxidoreductases"/>
    <property type="match status" value="1"/>
</dbReference>
<keyword evidence="1 5" id="KW-0285">Flavoprotein</keyword>
<organism evidence="9 10">
    <name type="scientific">Flavobacterium soyangense</name>
    <dbReference type="NCBI Taxonomy" id="2023265"/>
    <lineage>
        <taxon>Bacteria</taxon>
        <taxon>Pseudomonadati</taxon>
        <taxon>Bacteroidota</taxon>
        <taxon>Flavobacteriia</taxon>
        <taxon>Flavobacteriales</taxon>
        <taxon>Flavobacteriaceae</taxon>
        <taxon>Flavobacterium</taxon>
    </lineage>
</organism>
<dbReference type="InterPro" id="IPR001269">
    <property type="entry name" value="DUS_fam"/>
</dbReference>
<dbReference type="EC" id="1.3.1.-" evidence="5"/>
<keyword evidence="7" id="KW-0547">Nucleotide-binding</keyword>
<feature type="binding site" evidence="7">
    <location>
        <position position="66"/>
    </location>
    <ligand>
        <name>FMN</name>
        <dbReference type="ChEBI" id="CHEBI:58210"/>
    </ligand>
</feature>
<evidence type="ECO:0000256" key="7">
    <source>
        <dbReference type="PIRSR" id="PIRSR006621-2"/>
    </source>
</evidence>
<comment type="similarity">
    <text evidence="5">Belongs to the dus family.</text>
</comment>
<feature type="binding site" evidence="7">
    <location>
        <begin position="220"/>
        <end position="221"/>
    </location>
    <ligand>
        <name>FMN</name>
        <dbReference type="ChEBI" id="CHEBI:58210"/>
    </ligand>
</feature>
<keyword evidence="4 5" id="KW-0560">Oxidoreductase</keyword>
<dbReference type="GO" id="GO:0017150">
    <property type="term" value="F:tRNA dihydrouridine synthase activity"/>
    <property type="evidence" value="ECO:0007669"/>
    <property type="project" value="InterPro"/>
</dbReference>
<comment type="caution">
    <text evidence="9">The sequence shown here is derived from an EMBL/GenBank/DDBJ whole genome shotgun (WGS) entry which is preliminary data.</text>
</comment>
<dbReference type="GO" id="GO:0050660">
    <property type="term" value="F:flavin adenine dinucleotide binding"/>
    <property type="evidence" value="ECO:0007669"/>
    <property type="project" value="InterPro"/>
</dbReference>
<evidence type="ECO:0000256" key="1">
    <source>
        <dbReference type="ARBA" id="ARBA00022630"/>
    </source>
</evidence>
<dbReference type="EMBL" id="JADHEC010000005">
    <property type="protein sequence ID" value="MBF2707680.1"/>
    <property type="molecule type" value="Genomic_DNA"/>
</dbReference>
<evidence type="ECO:0000256" key="4">
    <source>
        <dbReference type="ARBA" id="ARBA00023002"/>
    </source>
</evidence>
<evidence type="ECO:0000259" key="8">
    <source>
        <dbReference type="Pfam" id="PF01207"/>
    </source>
</evidence>
<proteinExistence type="inferred from homology"/>
<dbReference type="Proteomes" id="UP000646211">
    <property type="component" value="Unassembled WGS sequence"/>
</dbReference>
<dbReference type="PIRSF" id="PIRSF006621">
    <property type="entry name" value="Dus"/>
    <property type="match status" value="1"/>
</dbReference>
<accession>A0A930UC55</accession>
<keyword evidence="2 5" id="KW-0288">FMN</keyword>
<dbReference type="InterPro" id="IPR035587">
    <property type="entry name" value="DUS-like_FMN-bd"/>
</dbReference>
<feature type="binding site" evidence="7">
    <location>
        <position position="135"/>
    </location>
    <ligand>
        <name>FMN</name>
        <dbReference type="ChEBI" id="CHEBI:58210"/>
    </ligand>
</feature>
<feature type="binding site" evidence="7">
    <location>
        <position position="164"/>
    </location>
    <ligand>
        <name>FMN</name>
        <dbReference type="ChEBI" id="CHEBI:58210"/>
    </ligand>
</feature>
<evidence type="ECO:0000256" key="2">
    <source>
        <dbReference type="ARBA" id="ARBA00022643"/>
    </source>
</evidence>
<keyword evidence="10" id="KW-1185">Reference proteome</keyword>
<dbReference type="GO" id="GO:0003723">
    <property type="term" value="F:RNA binding"/>
    <property type="evidence" value="ECO:0007669"/>
    <property type="project" value="TreeGrafter"/>
</dbReference>
<dbReference type="CDD" id="cd02801">
    <property type="entry name" value="DUS_like_FMN"/>
    <property type="match status" value="1"/>
</dbReference>
<feature type="domain" description="DUS-like FMN-binding" evidence="8">
    <location>
        <begin position="8"/>
        <end position="297"/>
    </location>
</feature>
<dbReference type="AlphaFoldDB" id="A0A930UC55"/>
<evidence type="ECO:0000313" key="10">
    <source>
        <dbReference type="Proteomes" id="UP000646211"/>
    </source>
</evidence>
<comment type="function">
    <text evidence="5">Catalyzes the synthesis of 5,6-dihydrouridine (D), a modified base found in the D-loop of most tRNAs, via the reduction of the C5-C6 double bond in target uridines.</text>
</comment>
<sequence length="315" mass="36459">MDFTLLSSPLQGFTDFRFRNAQNKLFGGIDTYYSPYIRLNGKLEIKPSYERDLLPENNMGLEVIPQVITNDAEEFLFVAKYVQELGYKELNWNLGCPYPMVTKSGMGSGLISNPEKINHILERAHSESDIIVSMKMRLGYENSEEILDVLPILDKYPIKNIAIHARIGKQLYKGGVNLDAFQLCIDNTIHKLYYNGDITSVAKFHEMQQRFPSIDHWMIGRGLISDPFLPSMIRSNSFEYPENKMDLFREFHDTLYAIYSESLSGQTHILLKMYHLWEYFSATFLNPHKVLKQIKKAQSIRNYEAAVAAIFKNEK</sequence>
<evidence type="ECO:0000256" key="3">
    <source>
        <dbReference type="ARBA" id="ARBA00022694"/>
    </source>
</evidence>
<dbReference type="RefSeq" id="WP_194310946.1">
    <property type="nucleotide sequence ID" value="NZ_JADHEC010000005.1"/>
</dbReference>
<dbReference type="Pfam" id="PF01207">
    <property type="entry name" value="Dus"/>
    <property type="match status" value="1"/>
</dbReference>
<dbReference type="Gene3D" id="3.20.20.70">
    <property type="entry name" value="Aldolase class I"/>
    <property type="match status" value="1"/>
</dbReference>
<reference evidence="9" key="1">
    <citation type="submission" date="2020-11" db="EMBL/GenBank/DDBJ databases">
        <title>Genome of Flavobacterium soyangense.</title>
        <authorList>
            <person name="Liu Q."/>
            <person name="Xin Y.-H."/>
        </authorList>
    </citation>
    <scope>NUCLEOTIDE SEQUENCE</scope>
    <source>
        <strain evidence="9">CGMCC 1.13493</strain>
    </source>
</reference>
<dbReference type="PANTHER" id="PTHR45846:SF1">
    <property type="entry name" value="TRNA-DIHYDROURIDINE(47) SYNTHASE [NAD(P)(+)]-LIKE"/>
    <property type="match status" value="1"/>
</dbReference>
<evidence type="ECO:0000256" key="5">
    <source>
        <dbReference type="PIRNR" id="PIRNR006621"/>
    </source>
</evidence>
<keyword evidence="3 5" id="KW-0819">tRNA processing</keyword>
<protein>
    <recommendedName>
        <fullName evidence="5">tRNA-dihydrouridine synthase</fullName>
        <ecNumber evidence="5">1.3.1.-</ecNumber>
    </recommendedName>
</protein>
<gene>
    <name evidence="9" type="ORF">IR213_03615</name>
</gene>
<dbReference type="PANTHER" id="PTHR45846">
    <property type="entry name" value="TRNA-DIHYDROURIDINE(47) SYNTHASE [NAD(P)(+)]-LIKE"/>
    <property type="match status" value="1"/>
</dbReference>
<evidence type="ECO:0000256" key="6">
    <source>
        <dbReference type="PIRSR" id="PIRSR006621-1"/>
    </source>
</evidence>
<dbReference type="InterPro" id="IPR013785">
    <property type="entry name" value="Aldolase_TIM"/>
</dbReference>
<comment type="cofactor">
    <cofactor evidence="5 7">
        <name>FMN</name>
        <dbReference type="ChEBI" id="CHEBI:58210"/>
    </cofactor>
</comment>
<evidence type="ECO:0000313" key="9">
    <source>
        <dbReference type="EMBL" id="MBF2707680.1"/>
    </source>
</evidence>